<sequence>MHAEQPASESCAGLRRTETTGWKRPANGRWRWVHSRTAAFKSHETPVWLAHPGVCLLFTSGCLEETYRAYPQEMTWSQGRERLRGCLAVRRFLNHSAGNVREVIRAVRRHALDQYEAYRHIARRKNRSARPDCRPDSLGKEGPFEALKTWMYRFNGTAGVHLVILSLCCGELRVPWSFLVWRGNGYLFLARLAPLEMRSRLPAVLHCARAFRHVLADAGVSSKVFIEGVVKLG</sequence>
<evidence type="ECO:0000313" key="2">
    <source>
        <dbReference type="Proteomes" id="UP000248326"/>
    </source>
</evidence>
<dbReference type="AlphaFoldDB" id="A0A318S2D8"/>
<gene>
    <name evidence="1" type="ORF">DES52_11661</name>
</gene>
<keyword evidence="2" id="KW-1185">Reference proteome</keyword>
<proteinExistence type="predicted"/>
<protein>
    <submittedName>
        <fullName evidence="1">Uncharacterized protein</fullName>
    </submittedName>
</protein>
<comment type="caution">
    <text evidence="1">The sequence shown here is derived from an EMBL/GenBank/DDBJ whole genome shotgun (WGS) entry which is preliminary data.</text>
</comment>
<dbReference type="Proteomes" id="UP000248326">
    <property type="component" value="Unassembled WGS sequence"/>
</dbReference>
<evidence type="ECO:0000313" key="1">
    <source>
        <dbReference type="EMBL" id="PYE50994.1"/>
    </source>
</evidence>
<reference evidence="1 2" key="1">
    <citation type="submission" date="2018-06" db="EMBL/GenBank/DDBJ databases">
        <title>Genomic Encyclopedia of Type Strains, Phase IV (KMG-IV): sequencing the most valuable type-strain genomes for metagenomic binning, comparative biology and taxonomic classification.</title>
        <authorList>
            <person name="Goeker M."/>
        </authorList>
    </citation>
    <scope>NUCLEOTIDE SEQUENCE [LARGE SCALE GENOMIC DNA]</scope>
    <source>
        <strain evidence="1 2">DSM 18048</strain>
    </source>
</reference>
<dbReference type="EMBL" id="QJSX01000016">
    <property type="protein sequence ID" value="PYE50994.1"/>
    <property type="molecule type" value="Genomic_DNA"/>
</dbReference>
<accession>A0A318S2D8</accession>
<organism evidence="1 2">
    <name type="scientific">Deinococcus yavapaiensis KR-236</name>
    <dbReference type="NCBI Taxonomy" id="694435"/>
    <lineage>
        <taxon>Bacteria</taxon>
        <taxon>Thermotogati</taxon>
        <taxon>Deinococcota</taxon>
        <taxon>Deinococci</taxon>
        <taxon>Deinococcales</taxon>
        <taxon>Deinococcaceae</taxon>
        <taxon>Deinococcus</taxon>
    </lineage>
</organism>
<name>A0A318S2D8_9DEIO</name>